<comment type="caution">
    <text evidence="4">The sequence shown here is derived from an EMBL/GenBank/DDBJ whole genome shotgun (WGS) entry which is preliminary data.</text>
</comment>
<evidence type="ECO:0000259" key="3">
    <source>
        <dbReference type="PROSITE" id="PS51352"/>
    </source>
</evidence>
<dbReference type="RefSeq" id="WP_124317361.1">
    <property type="nucleotide sequence ID" value="NZ_AP028155.1"/>
</dbReference>
<dbReference type="InterPro" id="IPR013766">
    <property type="entry name" value="Thioredoxin_domain"/>
</dbReference>
<evidence type="ECO:0000256" key="2">
    <source>
        <dbReference type="SAM" id="SignalP"/>
    </source>
</evidence>
<keyword evidence="4" id="KW-0413">Isomerase</keyword>
<dbReference type="InterPro" id="IPR036249">
    <property type="entry name" value="Thioredoxin-like_sf"/>
</dbReference>
<keyword evidence="1" id="KW-0676">Redox-active center</keyword>
<gene>
    <name evidence="4" type="ORF">GGR14_003317</name>
</gene>
<evidence type="ECO:0000313" key="4">
    <source>
        <dbReference type="EMBL" id="MBB4027505.1"/>
    </source>
</evidence>
<evidence type="ECO:0000313" key="5">
    <source>
        <dbReference type="Proteomes" id="UP000546007"/>
    </source>
</evidence>
<dbReference type="Gene3D" id="3.40.30.10">
    <property type="entry name" value="Glutaredoxin"/>
    <property type="match status" value="1"/>
</dbReference>
<name>A0A7W6HYW8_9BACT</name>
<keyword evidence="5" id="KW-1185">Reference proteome</keyword>
<proteinExistence type="predicted"/>
<dbReference type="Pfam" id="PF13899">
    <property type="entry name" value="Thioredoxin_7"/>
    <property type="match status" value="1"/>
</dbReference>
<feature type="domain" description="Thioredoxin" evidence="3">
    <location>
        <begin position="9"/>
        <end position="138"/>
    </location>
</feature>
<reference evidence="4 5" key="1">
    <citation type="submission" date="2020-08" db="EMBL/GenBank/DDBJ databases">
        <title>Genomic Encyclopedia of Type Strains, Phase IV (KMG-IV): sequencing the most valuable type-strain genomes for metagenomic binning, comparative biology and taxonomic classification.</title>
        <authorList>
            <person name="Goeker M."/>
        </authorList>
    </citation>
    <scope>NUCLEOTIDE SEQUENCE [LARGE SCALE GENOMIC DNA]</scope>
    <source>
        <strain evidence="4 5">DSM 105721</strain>
    </source>
</reference>
<dbReference type="GO" id="GO:0016853">
    <property type="term" value="F:isomerase activity"/>
    <property type="evidence" value="ECO:0007669"/>
    <property type="project" value="UniProtKB-KW"/>
</dbReference>
<protein>
    <submittedName>
        <fullName evidence="4">Thiol-disulfide isomerase/thioredoxin</fullName>
    </submittedName>
</protein>
<dbReference type="GeneID" id="93103116"/>
<evidence type="ECO:0000256" key="1">
    <source>
        <dbReference type="ARBA" id="ARBA00023284"/>
    </source>
</evidence>
<dbReference type="OrthoDB" id="1099736at2"/>
<sequence>MKFISIISLLLLLASNSIAQEGTNFEDLTFQEALAKAKTTGKKLFIDCYTKTCGPCKYMVKFIFPLKECGEYFNKNYICIMKDMQEGEGIDIAQKYNVQIYPTYLFINHDGSLYCRMDGGGVSKPEDNFVQKVKNAIELTELNKEYAAGNREQAFLKKYITILQKQDKQKLQIVLGETMPQLGVKKLCEAENWSLIKTEITNVDTPLFRYLVDNRKAFSKQIGQQEVEEKIMSAYLEEFRIFKSMGIDFEKRIADLKLFEKDHYKGVLSLRYCMLFRQIIDNKQKDRIPEILTVLRDLPERITDTKEQMNVLQELQGFQQIANQQQKEKACSYLEEICKKLQPTQTKQVERIITRIK</sequence>
<accession>A0A7W6HYW8</accession>
<dbReference type="InterPro" id="IPR017937">
    <property type="entry name" value="Thioredoxin_CS"/>
</dbReference>
<keyword evidence="2" id="KW-0732">Signal</keyword>
<dbReference type="CDD" id="cd02947">
    <property type="entry name" value="TRX_family"/>
    <property type="match status" value="1"/>
</dbReference>
<organism evidence="4 5">
    <name type="scientific">Butyricimonas faecihominis</name>
    <dbReference type="NCBI Taxonomy" id="1472416"/>
    <lineage>
        <taxon>Bacteria</taxon>
        <taxon>Pseudomonadati</taxon>
        <taxon>Bacteroidota</taxon>
        <taxon>Bacteroidia</taxon>
        <taxon>Bacteroidales</taxon>
        <taxon>Odoribacteraceae</taxon>
        <taxon>Butyricimonas</taxon>
    </lineage>
</organism>
<feature type="chain" id="PRO_5031548766" evidence="2">
    <location>
        <begin position="20"/>
        <end position="357"/>
    </location>
</feature>
<dbReference type="AlphaFoldDB" id="A0A7W6HYW8"/>
<dbReference type="SUPFAM" id="SSF52833">
    <property type="entry name" value="Thioredoxin-like"/>
    <property type="match status" value="1"/>
</dbReference>
<dbReference type="PROSITE" id="PS51352">
    <property type="entry name" value="THIOREDOXIN_2"/>
    <property type="match status" value="1"/>
</dbReference>
<dbReference type="PROSITE" id="PS00194">
    <property type="entry name" value="THIOREDOXIN_1"/>
    <property type="match status" value="1"/>
</dbReference>
<dbReference type="EMBL" id="JACIES010000010">
    <property type="protein sequence ID" value="MBB4027505.1"/>
    <property type="molecule type" value="Genomic_DNA"/>
</dbReference>
<feature type="signal peptide" evidence="2">
    <location>
        <begin position="1"/>
        <end position="19"/>
    </location>
</feature>
<dbReference type="Proteomes" id="UP000546007">
    <property type="component" value="Unassembled WGS sequence"/>
</dbReference>